<protein>
    <submittedName>
        <fullName evidence="1">Uncharacterized protein</fullName>
    </submittedName>
</protein>
<proteinExistence type="predicted"/>
<evidence type="ECO:0000313" key="1">
    <source>
        <dbReference type="EMBL" id="GFQ97838.1"/>
    </source>
</evidence>
<reference evidence="1" key="1">
    <citation type="submission" date="2020-07" db="EMBL/GenBank/DDBJ databases">
        <title>Multicomponent nature underlies the extraordinary mechanical properties of spider dragline silk.</title>
        <authorList>
            <person name="Kono N."/>
            <person name="Nakamura H."/>
            <person name="Mori M."/>
            <person name="Yoshida Y."/>
            <person name="Ohtoshi R."/>
            <person name="Malay A.D."/>
            <person name="Moran D.A.P."/>
            <person name="Tomita M."/>
            <person name="Numata K."/>
            <person name="Arakawa K."/>
        </authorList>
    </citation>
    <scope>NUCLEOTIDE SEQUENCE</scope>
</reference>
<organism evidence="1 2">
    <name type="scientific">Trichonephila clavata</name>
    <name type="common">Joro spider</name>
    <name type="synonym">Nephila clavata</name>
    <dbReference type="NCBI Taxonomy" id="2740835"/>
    <lineage>
        <taxon>Eukaryota</taxon>
        <taxon>Metazoa</taxon>
        <taxon>Ecdysozoa</taxon>
        <taxon>Arthropoda</taxon>
        <taxon>Chelicerata</taxon>
        <taxon>Arachnida</taxon>
        <taxon>Araneae</taxon>
        <taxon>Araneomorphae</taxon>
        <taxon>Entelegynae</taxon>
        <taxon>Araneoidea</taxon>
        <taxon>Nephilidae</taxon>
        <taxon>Trichonephila</taxon>
    </lineage>
</organism>
<sequence>MHVWQSSLLPPSGIHKTGYFSKHLDILDDMHNFLNFLLKHPGNQVNTICYPLSWKQFNCYIWSAWVAGEGDEEIRCSSMTLIGHSILCIIMHVTGPSSEG</sequence>
<dbReference type="EMBL" id="BMAO01004910">
    <property type="protein sequence ID" value="GFQ97838.1"/>
    <property type="molecule type" value="Genomic_DNA"/>
</dbReference>
<dbReference type="Proteomes" id="UP000887116">
    <property type="component" value="Unassembled WGS sequence"/>
</dbReference>
<gene>
    <name evidence="1" type="ORF">TNCT_452481</name>
</gene>
<evidence type="ECO:0000313" key="2">
    <source>
        <dbReference type="Proteomes" id="UP000887116"/>
    </source>
</evidence>
<dbReference type="AlphaFoldDB" id="A0A8X6G8D4"/>
<accession>A0A8X6G8D4</accession>
<keyword evidence="2" id="KW-1185">Reference proteome</keyword>
<comment type="caution">
    <text evidence="1">The sequence shown here is derived from an EMBL/GenBank/DDBJ whole genome shotgun (WGS) entry which is preliminary data.</text>
</comment>
<name>A0A8X6G8D4_TRICU</name>